<sequence length="159" mass="19139">MRVSPLSDECLKHVPYSTLCKYITIFDHAHKAWISKQKEDRKLINDEFLSSKVQEKWFIDISLSRMPTLRRENMTCTKFIRGPHLSLLFKSIMNDDKTMQGIYKYTKMHHLENARHMTTILYPLFRHYGIDIREYNVENPEFMMNVIVFRILGNNRYMT</sequence>
<proteinExistence type="predicted"/>
<protein>
    <submittedName>
        <fullName evidence="1">Uncharacterized protein</fullName>
    </submittedName>
</protein>
<name>A0A481Z5D7_9VIRU</name>
<accession>A0A481Z5D7</accession>
<dbReference type="EMBL" id="MK500444">
    <property type="protein sequence ID" value="QBK89870.1"/>
    <property type="molecule type" value="Genomic_DNA"/>
</dbReference>
<gene>
    <name evidence="1" type="ORF">LCPAC101_01530</name>
</gene>
<evidence type="ECO:0000313" key="1">
    <source>
        <dbReference type="EMBL" id="QBK89870.1"/>
    </source>
</evidence>
<reference evidence="1" key="1">
    <citation type="journal article" date="2019" name="MBio">
        <title>Virus Genomes from Deep Sea Sediments Expand the Ocean Megavirome and Support Independent Origins of Viral Gigantism.</title>
        <authorList>
            <person name="Backstrom D."/>
            <person name="Yutin N."/>
            <person name="Jorgensen S.L."/>
            <person name="Dharamshi J."/>
            <person name="Homa F."/>
            <person name="Zaremba-Niedwiedzka K."/>
            <person name="Spang A."/>
            <person name="Wolf Y.I."/>
            <person name="Koonin E.V."/>
            <person name="Ettema T.J."/>
        </authorList>
    </citation>
    <scope>NUCLEOTIDE SEQUENCE</scope>
</reference>
<organism evidence="1">
    <name type="scientific">Pithovirus LCPAC101</name>
    <dbReference type="NCBI Taxonomy" id="2506586"/>
    <lineage>
        <taxon>Viruses</taxon>
        <taxon>Pithoviruses</taxon>
    </lineage>
</organism>